<sequence>MTTQASPRIVYKKQIPVAARASMEGASSQSPSRDAGYKP</sequence>
<dbReference type="Proteomes" id="UP000214720">
    <property type="component" value="Unassembled WGS sequence"/>
</dbReference>
<name>A0A226X5V9_CABSO</name>
<accession>A0A226X5V9</accession>
<dbReference type="EMBL" id="MTHB01000054">
    <property type="protein sequence ID" value="OXC78743.1"/>
    <property type="molecule type" value="Genomic_DNA"/>
</dbReference>
<evidence type="ECO:0000313" key="3">
    <source>
        <dbReference type="Proteomes" id="UP000214720"/>
    </source>
</evidence>
<gene>
    <name evidence="2" type="ORF">BSU04_10295</name>
</gene>
<organism evidence="2 3">
    <name type="scientific">Caballeronia sordidicola</name>
    <name type="common">Burkholderia sordidicola</name>
    <dbReference type="NCBI Taxonomy" id="196367"/>
    <lineage>
        <taxon>Bacteria</taxon>
        <taxon>Pseudomonadati</taxon>
        <taxon>Pseudomonadota</taxon>
        <taxon>Betaproteobacteria</taxon>
        <taxon>Burkholderiales</taxon>
        <taxon>Burkholderiaceae</taxon>
        <taxon>Caballeronia</taxon>
    </lineage>
</organism>
<evidence type="ECO:0000313" key="2">
    <source>
        <dbReference type="EMBL" id="OXC78743.1"/>
    </source>
</evidence>
<comment type="caution">
    <text evidence="2">The sequence shown here is derived from an EMBL/GenBank/DDBJ whole genome shotgun (WGS) entry which is preliminary data.</text>
</comment>
<proteinExistence type="predicted"/>
<dbReference type="AlphaFoldDB" id="A0A226X5V9"/>
<evidence type="ECO:0000256" key="1">
    <source>
        <dbReference type="SAM" id="MobiDB-lite"/>
    </source>
</evidence>
<feature type="region of interest" description="Disordered" evidence="1">
    <location>
        <begin position="18"/>
        <end position="39"/>
    </location>
</feature>
<reference evidence="3" key="1">
    <citation type="submission" date="2017-01" db="EMBL/GenBank/DDBJ databases">
        <title>Genome Analysis of Deinococcus marmoris KOPRI26562.</title>
        <authorList>
            <person name="Kim J.H."/>
            <person name="Oh H.-M."/>
        </authorList>
    </citation>
    <scope>NUCLEOTIDE SEQUENCE [LARGE SCALE GENOMIC DNA]</scope>
    <source>
        <strain evidence="3">PAMC 26633</strain>
    </source>
</reference>
<protein>
    <submittedName>
        <fullName evidence="2">Uncharacterized protein</fullName>
    </submittedName>
</protein>